<comment type="caution">
    <text evidence="3">The sequence shown here is derived from an EMBL/GenBank/DDBJ whole genome shotgun (WGS) entry which is preliminary data.</text>
</comment>
<gene>
    <name evidence="3" type="primary">HSBP1</name>
    <name evidence="3" type="ORF">OS493_015742</name>
</gene>
<protein>
    <submittedName>
        <fullName evidence="3">Heat shock factor-binding protein 1</fullName>
    </submittedName>
</protein>
<dbReference type="EMBL" id="MU827309">
    <property type="protein sequence ID" value="KAJ7360633.1"/>
    <property type="molecule type" value="Genomic_DNA"/>
</dbReference>
<accession>A0A9W9YPF4</accession>
<dbReference type="InterPro" id="IPR009643">
    <property type="entry name" value="HS1-bd"/>
</dbReference>
<evidence type="ECO:0000313" key="3">
    <source>
        <dbReference type="EMBL" id="KAJ7360633.1"/>
    </source>
</evidence>
<name>A0A9W9YPF4_9CNID</name>
<feature type="transmembrane region" description="Helical" evidence="2">
    <location>
        <begin position="103"/>
        <end position="123"/>
    </location>
</feature>
<evidence type="ECO:0000256" key="1">
    <source>
        <dbReference type="ARBA" id="ARBA00006349"/>
    </source>
</evidence>
<proteinExistence type="inferred from homology"/>
<organism evidence="3 4">
    <name type="scientific">Desmophyllum pertusum</name>
    <dbReference type="NCBI Taxonomy" id="174260"/>
    <lineage>
        <taxon>Eukaryota</taxon>
        <taxon>Metazoa</taxon>
        <taxon>Cnidaria</taxon>
        <taxon>Anthozoa</taxon>
        <taxon>Hexacorallia</taxon>
        <taxon>Scleractinia</taxon>
        <taxon>Caryophylliina</taxon>
        <taxon>Caryophylliidae</taxon>
        <taxon>Desmophyllum</taxon>
    </lineage>
</organism>
<keyword evidence="2" id="KW-0472">Membrane</keyword>
<dbReference type="AlphaFoldDB" id="A0A9W9YPF4"/>
<comment type="similarity">
    <text evidence="1">Belongs to the HSBP1 family.</text>
</comment>
<sequence length="131" mass="14747">MATSSLVNLQNSAAMFVVNTDEQRPGAEELRLASRLASLVRTTNINMADTDKAVKIDEGDPQSVQDLTGFVPFDIQNVTVQTLLQQMQDKFQNMSDQIITRNILLLLFAFTSVVHFKHPYVLILDQSYLMI</sequence>
<keyword evidence="4" id="KW-1185">Reference proteome</keyword>
<keyword evidence="3" id="KW-0346">Stress response</keyword>
<dbReference type="Proteomes" id="UP001163046">
    <property type="component" value="Unassembled WGS sequence"/>
</dbReference>
<reference evidence="3" key="1">
    <citation type="submission" date="2023-01" db="EMBL/GenBank/DDBJ databases">
        <title>Genome assembly of the deep-sea coral Lophelia pertusa.</title>
        <authorList>
            <person name="Herrera S."/>
            <person name="Cordes E."/>
        </authorList>
    </citation>
    <scope>NUCLEOTIDE SEQUENCE</scope>
    <source>
        <strain evidence="3">USNM1676648</strain>
        <tissue evidence="3">Polyp</tissue>
    </source>
</reference>
<keyword evidence="2" id="KW-0812">Transmembrane</keyword>
<dbReference type="Gene3D" id="1.20.5.430">
    <property type="match status" value="1"/>
</dbReference>
<evidence type="ECO:0000313" key="4">
    <source>
        <dbReference type="Proteomes" id="UP001163046"/>
    </source>
</evidence>
<dbReference type="OrthoDB" id="4159489at2759"/>
<evidence type="ECO:0000256" key="2">
    <source>
        <dbReference type="SAM" id="Phobius"/>
    </source>
</evidence>
<dbReference type="Pfam" id="PF06825">
    <property type="entry name" value="HSBP1"/>
    <property type="match status" value="1"/>
</dbReference>
<keyword evidence="2" id="KW-1133">Transmembrane helix</keyword>
<dbReference type="GO" id="GO:0003714">
    <property type="term" value="F:transcription corepressor activity"/>
    <property type="evidence" value="ECO:0007669"/>
    <property type="project" value="InterPro"/>
</dbReference>